<organism evidence="7 8">
    <name type="scientific">Zingiber officinale</name>
    <name type="common">Ginger</name>
    <name type="synonym">Amomum zingiber</name>
    <dbReference type="NCBI Taxonomy" id="94328"/>
    <lineage>
        <taxon>Eukaryota</taxon>
        <taxon>Viridiplantae</taxon>
        <taxon>Streptophyta</taxon>
        <taxon>Embryophyta</taxon>
        <taxon>Tracheophyta</taxon>
        <taxon>Spermatophyta</taxon>
        <taxon>Magnoliopsida</taxon>
        <taxon>Liliopsida</taxon>
        <taxon>Zingiberales</taxon>
        <taxon>Zingiberaceae</taxon>
        <taxon>Zingiber</taxon>
    </lineage>
</organism>
<evidence type="ECO:0000259" key="6">
    <source>
        <dbReference type="Pfam" id="PF00692"/>
    </source>
</evidence>
<dbReference type="UniPathway" id="UPA00610">
    <property type="reaction ID" value="UER00666"/>
</dbReference>
<keyword evidence="5" id="KW-0546">Nucleotide metabolism</keyword>
<comment type="similarity">
    <text evidence="2">Belongs to the dUTPase family.</text>
</comment>
<dbReference type="InterPro" id="IPR033704">
    <property type="entry name" value="dUTPase_trimeric"/>
</dbReference>
<dbReference type="GO" id="GO:0006226">
    <property type="term" value="P:dUMP biosynthetic process"/>
    <property type="evidence" value="ECO:0007669"/>
    <property type="project" value="UniProtKB-UniPathway"/>
</dbReference>
<dbReference type="NCBIfam" id="NF001862">
    <property type="entry name" value="PRK00601.1"/>
    <property type="match status" value="1"/>
</dbReference>
<dbReference type="InterPro" id="IPR036157">
    <property type="entry name" value="dUTPase-like_sf"/>
</dbReference>
<evidence type="ECO:0000313" key="8">
    <source>
        <dbReference type="Proteomes" id="UP000734854"/>
    </source>
</evidence>
<dbReference type="Proteomes" id="UP000734854">
    <property type="component" value="Unassembled WGS sequence"/>
</dbReference>
<dbReference type="GO" id="GO:0004170">
    <property type="term" value="F:dUTP diphosphatase activity"/>
    <property type="evidence" value="ECO:0007669"/>
    <property type="project" value="UniProtKB-EC"/>
</dbReference>
<name>A0A8J5LBD5_ZINOF</name>
<dbReference type="GO" id="GO:0046081">
    <property type="term" value="P:dUTP catabolic process"/>
    <property type="evidence" value="ECO:0007669"/>
    <property type="project" value="InterPro"/>
</dbReference>
<dbReference type="PANTHER" id="PTHR11241">
    <property type="entry name" value="DEOXYURIDINE 5'-TRIPHOSPHATE NUCLEOTIDOHYDROLASE"/>
    <property type="match status" value="1"/>
</dbReference>
<dbReference type="Gene3D" id="2.70.40.10">
    <property type="match status" value="1"/>
</dbReference>
<sequence>MYSRRQGVLDKHLLERASIVPAEVLYHSRRDDAHHRVYVHRSEEAMLVTDNHQADRSFIQEESFHQLRRNGMQYIHLGVLLVRIQILHRQREGTMVLIVFRDNRWQGDQAILATMEVDLTHGNQMIYVIPEIMMTIGDFYRNIQISILTRGYEAWQNSEANLLITRGLVGRLSNTPNVGFAYEIQGVVDYLTSHGVKALPGRSFSTSRLQGLNWTINQTQIAIPMQPAEVNNQTMMDGRISLSFSNYAVAQPAEEPKYNNNDEEILAVLIETHPGVFTHYEGTEEEYFKNYGDYDEYMLKGKQVAEQEERYSSEPHILVNRMFPQAVLPKQQTEGSAGLDIAASHASIIEPYGRDLIHTRLRIEISYGYYGRLASRSGLAWKSGIEVGAGVIDSNFRGEVQVLLFNRTNLPIMISSQQNIAQLILEKIVMPEVYEVPHLSYTDRGNKGFGSTDHHVFLPVDEASSSQEPQKLTTQDIFSLLLPQEKIAVLVEGDDFQNSFEQDHAATTSPGASVPHSMETTLSYEEDTDSYLDYIQYLASLSNIEPLSDTYSTSDTEWTNPFASEGGGRQENFIEIIPAHYEEFVQIIAVNCEMEYPNHHAPMLGRHSRMLSISTANSTNRGHDGEESSSLPIPLSLDPAAPHIHWASPIKLSVPDLHCRALVQLSISSALDQHQVGWKGSCGSGFVVSDYNVLD</sequence>
<dbReference type="CDD" id="cd07557">
    <property type="entry name" value="trimeric_dUTPase"/>
    <property type="match status" value="1"/>
</dbReference>
<protein>
    <recommendedName>
        <fullName evidence="3">dUTP diphosphatase</fullName>
        <ecNumber evidence="3">3.6.1.23</ecNumber>
    </recommendedName>
</protein>
<evidence type="ECO:0000256" key="4">
    <source>
        <dbReference type="ARBA" id="ARBA00022801"/>
    </source>
</evidence>
<evidence type="ECO:0000256" key="3">
    <source>
        <dbReference type="ARBA" id="ARBA00012379"/>
    </source>
</evidence>
<gene>
    <name evidence="7" type="ORF">ZIOFF_032126</name>
</gene>
<reference evidence="7 8" key="1">
    <citation type="submission" date="2020-08" db="EMBL/GenBank/DDBJ databases">
        <title>Plant Genome Project.</title>
        <authorList>
            <person name="Zhang R.-G."/>
        </authorList>
    </citation>
    <scope>NUCLEOTIDE SEQUENCE [LARGE SCALE GENOMIC DNA]</scope>
    <source>
        <tissue evidence="7">Rhizome</tissue>
    </source>
</reference>
<dbReference type="Pfam" id="PF00692">
    <property type="entry name" value="dUTPase"/>
    <property type="match status" value="1"/>
</dbReference>
<dbReference type="AlphaFoldDB" id="A0A8J5LBD5"/>
<proteinExistence type="inferred from homology"/>
<accession>A0A8J5LBD5</accession>
<dbReference type="EC" id="3.6.1.23" evidence="3"/>
<keyword evidence="4" id="KW-0378">Hydrolase</keyword>
<dbReference type="NCBIfam" id="TIGR00576">
    <property type="entry name" value="dut"/>
    <property type="match status" value="1"/>
</dbReference>
<dbReference type="GO" id="GO:0000287">
    <property type="term" value="F:magnesium ion binding"/>
    <property type="evidence" value="ECO:0007669"/>
    <property type="project" value="InterPro"/>
</dbReference>
<evidence type="ECO:0000256" key="1">
    <source>
        <dbReference type="ARBA" id="ARBA00005142"/>
    </source>
</evidence>
<dbReference type="SUPFAM" id="SSF51283">
    <property type="entry name" value="dUTPase-like"/>
    <property type="match status" value="1"/>
</dbReference>
<dbReference type="PANTHER" id="PTHR11241:SF0">
    <property type="entry name" value="DEOXYURIDINE 5'-TRIPHOSPHATE NUCLEOTIDOHYDROLASE"/>
    <property type="match status" value="1"/>
</dbReference>
<comment type="caution">
    <text evidence="7">The sequence shown here is derived from an EMBL/GenBank/DDBJ whole genome shotgun (WGS) entry which is preliminary data.</text>
</comment>
<evidence type="ECO:0000313" key="7">
    <source>
        <dbReference type="EMBL" id="KAG6506796.1"/>
    </source>
</evidence>
<feature type="domain" description="dUTPase-like" evidence="6">
    <location>
        <begin position="327"/>
        <end position="452"/>
    </location>
</feature>
<comment type="pathway">
    <text evidence="1">Pyrimidine metabolism; dUMP biosynthesis; dUMP from dCTP (dUTP route): step 2/2.</text>
</comment>
<dbReference type="InterPro" id="IPR008181">
    <property type="entry name" value="dUTPase"/>
</dbReference>
<evidence type="ECO:0000256" key="2">
    <source>
        <dbReference type="ARBA" id="ARBA00006581"/>
    </source>
</evidence>
<dbReference type="InterPro" id="IPR029054">
    <property type="entry name" value="dUTPase-like"/>
</dbReference>
<keyword evidence="8" id="KW-1185">Reference proteome</keyword>
<dbReference type="EMBL" id="JACMSC010000009">
    <property type="protein sequence ID" value="KAG6506796.1"/>
    <property type="molecule type" value="Genomic_DNA"/>
</dbReference>
<evidence type="ECO:0000256" key="5">
    <source>
        <dbReference type="ARBA" id="ARBA00023080"/>
    </source>
</evidence>